<protein>
    <submittedName>
        <fullName evidence="2">Uncharacterized protein</fullName>
    </submittedName>
</protein>
<name>A0A5K0U6X6_9VIRU</name>
<keyword evidence="3" id="KW-1185">Reference proteome</keyword>
<reference evidence="2 3" key="1">
    <citation type="submission" date="2018-10" db="EMBL/GenBank/DDBJ databases">
        <authorList>
            <consortium name="IHU Genomes"/>
        </authorList>
    </citation>
    <scope>NUCLEOTIDE SEQUENCE [LARGE SCALE GENOMIC DNA]</scope>
    <source>
        <strain evidence="2 3">A1</strain>
    </source>
</reference>
<evidence type="ECO:0000313" key="3">
    <source>
        <dbReference type="Proteomes" id="UP000594342"/>
    </source>
</evidence>
<dbReference type="EMBL" id="UPSH01000001">
    <property type="protein sequence ID" value="VBB17565.1"/>
    <property type="molecule type" value="Genomic_DNA"/>
</dbReference>
<feature type="compositionally biased region" description="Basic residues" evidence="1">
    <location>
        <begin position="83"/>
        <end position="97"/>
    </location>
</feature>
<feature type="region of interest" description="Disordered" evidence="1">
    <location>
        <begin position="74"/>
        <end position="97"/>
    </location>
</feature>
<evidence type="ECO:0000256" key="1">
    <source>
        <dbReference type="SAM" id="MobiDB-lite"/>
    </source>
</evidence>
<sequence>MSSIKPGSCVKLKDGRIGRVRDKNSSGLWRVRVKRLTSDTHQFLYFKQSELRVIACPKGWMSVNGYNKYLDKTLKKMKDRSKSKTKSKNNSKGKSKK</sequence>
<dbReference type="Proteomes" id="UP000594342">
    <property type="component" value="Unassembled WGS sequence"/>
</dbReference>
<accession>A0A5K0U6X6</accession>
<comment type="caution">
    <text evidence="2">The sequence shown here is derived from an EMBL/GenBank/DDBJ whole genome shotgun (WGS) entry which is preliminary data.</text>
</comment>
<gene>
    <name evidence="2" type="ORF">YASMINEVIRUS_27</name>
</gene>
<proteinExistence type="predicted"/>
<evidence type="ECO:0000313" key="2">
    <source>
        <dbReference type="EMBL" id="VBB17565.1"/>
    </source>
</evidence>
<organism evidence="2 3">
    <name type="scientific">Yasminevirus sp. GU-2018</name>
    <dbReference type="NCBI Taxonomy" id="2420051"/>
    <lineage>
        <taxon>Viruses</taxon>
        <taxon>Varidnaviria</taxon>
        <taxon>Bamfordvirae</taxon>
        <taxon>Nucleocytoviricota</taxon>
        <taxon>Megaviricetes</taxon>
        <taxon>Imitervirales</taxon>
        <taxon>Mimiviridae</taxon>
        <taxon>Klosneuvirinae</taxon>
        <taxon>Yasminevirus</taxon>
        <taxon>Yasminevirus saudimassiliense</taxon>
    </lineage>
</organism>